<gene>
    <name evidence="1" type="ORF">F3F73_23550</name>
</gene>
<evidence type="ECO:0000313" key="1">
    <source>
        <dbReference type="EMBL" id="KAA3756232.1"/>
    </source>
</evidence>
<sequence>MRKLLNVLILIGVLSSIGGCTYKKPTLVDFIGIWKSSTGGEIILQEDSICVIKNIIYSGYLCTEMLSYKGKWEFRDKDDLGNKQYNIIISKEGVLFMCFYISREGLFNNPPPWYLFQYIGDPDELNLYKFTKLKYNQANW</sequence>
<organism evidence="1 2">
    <name type="scientific">Bacteroides salyersiae</name>
    <dbReference type="NCBI Taxonomy" id="291644"/>
    <lineage>
        <taxon>Bacteria</taxon>
        <taxon>Pseudomonadati</taxon>
        <taxon>Bacteroidota</taxon>
        <taxon>Bacteroidia</taxon>
        <taxon>Bacteroidales</taxon>
        <taxon>Bacteroidaceae</taxon>
        <taxon>Bacteroides</taxon>
    </lineage>
</organism>
<evidence type="ECO:0008006" key="3">
    <source>
        <dbReference type="Google" id="ProtNLM"/>
    </source>
</evidence>
<name>A0A7J4XC02_9BACE</name>
<dbReference type="Proteomes" id="UP000422221">
    <property type="component" value="Unassembled WGS sequence"/>
</dbReference>
<reference evidence="1 2" key="1">
    <citation type="journal article" date="2019" name="Nat. Med.">
        <title>A library of human gut bacterial isolates paired with longitudinal multiomics data enables mechanistic microbiome research.</title>
        <authorList>
            <person name="Poyet M."/>
            <person name="Groussin M."/>
            <person name="Gibbons S.M."/>
            <person name="Avila-Pacheco J."/>
            <person name="Jiang X."/>
            <person name="Kearney S.M."/>
            <person name="Perrotta A.R."/>
            <person name="Berdy B."/>
            <person name="Zhao S."/>
            <person name="Lieberman T.D."/>
            <person name="Swanson P.K."/>
            <person name="Smith M."/>
            <person name="Roesemann S."/>
            <person name="Alexander J.E."/>
            <person name="Rich S.A."/>
            <person name="Livny J."/>
            <person name="Vlamakis H."/>
            <person name="Clish C."/>
            <person name="Bullock K."/>
            <person name="Deik A."/>
            <person name="Scott J."/>
            <person name="Pierce K.A."/>
            <person name="Xavier R.J."/>
            <person name="Alm E.J."/>
        </authorList>
    </citation>
    <scope>NUCLEOTIDE SEQUENCE [LARGE SCALE GENOMIC DNA]</scope>
    <source>
        <strain evidence="1 2">BIOML-A10</strain>
    </source>
</reference>
<dbReference type="EMBL" id="VWMK01000052">
    <property type="protein sequence ID" value="KAA3756232.1"/>
    <property type="molecule type" value="Genomic_DNA"/>
</dbReference>
<dbReference type="AlphaFoldDB" id="A0A7J4XC02"/>
<evidence type="ECO:0000313" key="2">
    <source>
        <dbReference type="Proteomes" id="UP000422221"/>
    </source>
</evidence>
<accession>A0A7J4XC02</accession>
<proteinExistence type="predicted"/>
<dbReference type="PROSITE" id="PS51257">
    <property type="entry name" value="PROKAR_LIPOPROTEIN"/>
    <property type="match status" value="1"/>
</dbReference>
<protein>
    <recommendedName>
        <fullName evidence="3">Lipocalin family protein</fullName>
    </recommendedName>
</protein>
<comment type="caution">
    <text evidence="1">The sequence shown here is derived from an EMBL/GenBank/DDBJ whole genome shotgun (WGS) entry which is preliminary data.</text>
</comment>
<dbReference type="RefSeq" id="WP_130059892.1">
    <property type="nucleotide sequence ID" value="NZ_JADNPJ010000067.1"/>
</dbReference>